<evidence type="ECO:0000313" key="8">
    <source>
        <dbReference type="EMBL" id="MCU4973838.1"/>
    </source>
</evidence>
<dbReference type="Proteomes" id="UP001321018">
    <property type="component" value="Unassembled WGS sequence"/>
</dbReference>
<evidence type="ECO:0000256" key="2">
    <source>
        <dbReference type="ARBA" id="ARBA00022475"/>
    </source>
</evidence>
<keyword evidence="3 6" id="KW-0812">Transmembrane</keyword>
<dbReference type="EMBL" id="JAOPKB010000008">
    <property type="protein sequence ID" value="MCU4973838.1"/>
    <property type="molecule type" value="Genomic_DNA"/>
</dbReference>
<dbReference type="PANTHER" id="PTHR43370:SF1">
    <property type="entry name" value="GUANOSINE ABC TRANSPORTER PERMEASE PROTEIN NUPQ"/>
    <property type="match status" value="1"/>
</dbReference>
<dbReference type="EMBL" id="JAOPKA010000012">
    <property type="protein sequence ID" value="MCU4743045.1"/>
    <property type="molecule type" value="Genomic_DNA"/>
</dbReference>
<evidence type="ECO:0000256" key="6">
    <source>
        <dbReference type="SAM" id="Phobius"/>
    </source>
</evidence>
<feature type="transmembrane region" description="Helical" evidence="6">
    <location>
        <begin position="108"/>
        <end position="134"/>
    </location>
</feature>
<feature type="transmembrane region" description="Helical" evidence="6">
    <location>
        <begin position="17"/>
        <end position="36"/>
    </location>
</feature>
<evidence type="ECO:0000313" key="9">
    <source>
        <dbReference type="Proteomes" id="UP001320972"/>
    </source>
</evidence>
<proteinExistence type="predicted"/>
<evidence type="ECO:0000313" key="7">
    <source>
        <dbReference type="EMBL" id="MCU4743045.1"/>
    </source>
</evidence>
<evidence type="ECO:0000256" key="1">
    <source>
        <dbReference type="ARBA" id="ARBA00004651"/>
    </source>
</evidence>
<comment type="caution">
    <text evidence="7">The sequence shown here is derived from an EMBL/GenBank/DDBJ whole genome shotgun (WGS) entry which is preliminary data.</text>
</comment>
<feature type="transmembrane region" description="Helical" evidence="6">
    <location>
        <begin position="48"/>
        <end position="70"/>
    </location>
</feature>
<gene>
    <name evidence="8" type="ORF">OB955_13955</name>
    <name evidence="7" type="ORF">OB960_16790</name>
</gene>
<dbReference type="Pfam" id="PF02653">
    <property type="entry name" value="BPD_transp_2"/>
    <property type="match status" value="1"/>
</dbReference>
<dbReference type="PANTHER" id="PTHR43370">
    <property type="entry name" value="SUGAR ABC TRANSPORTER INTEGRAL MEMBRANE PROTEIN-RELATED"/>
    <property type="match status" value="1"/>
</dbReference>
<keyword evidence="9" id="KW-1185">Reference proteome</keyword>
<dbReference type="AlphaFoldDB" id="A0AAP3E347"/>
<name>A0AAP3E347_9EURY</name>
<sequence length="358" mass="37721">MSDADVLPRFVRDHRRALTLVVLLLAALTIVVTVVPGGRQTVTDVSGVITASYLASAFRLTVPIAFAAIGGIFSEKAGVINIGLEGLLIIGAFTAIVTLHFLPETTAIWVIWSAFGIAVIASAFVALLFAIVCIEFKADQVIAGLAVWLIALGLAPFASIIVWENVNSPSFVTFSTVSIPILSDLPSIGRLFVATPPVFMLIVAVPLAWYVLNRTTFGKWIEASGEDPKTLDTAGVSVRKVRYAGVVLSGVFCGIGGAGLALNVGQFVGSGETMVDGRGWIGLTAYLIGNYNPVGAFLASFLFAGLDALQIQLQQIAGYDVSSTLIGIIPYVAVVVVLAFIGRTRMPSSAGEHYESDE</sequence>
<organism evidence="7 10">
    <name type="scientific">Natronoglomus mannanivorans</name>
    <dbReference type="NCBI Taxonomy" id="2979990"/>
    <lineage>
        <taxon>Archaea</taxon>
        <taxon>Methanobacteriati</taxon>
        <taxon>Methanobacteriota</taxon>
        <taxon>Stenosarchaea group</taxon>
        <taxon>Halobacteria</taxon>
        <taxon>Halobacteriales</taxon>
        <taxon>Natrialbaceae</taxon>
        <taxon>Natronoglomus</taxon>
    </lineage>
</organism>
<protein>
    <submittedName>
        <fullName evidence="7">ABC transporter permease</fullName>
    </submittedName>
</protein>
<evidence type="ECO:0000256" key="3">
    <source>
        <dbReference type="ARBA" id="ARBA00022692"/>
    </source>
</evidence>
<evidence type="ECO:0000256" key="4">
    <source>
        <dbReference type="ARBA" id="ARBA00022989"/>
    </source>
</evidence>
<accession>A0AAP3E347</accession>
<evidence type="ECO:0000256" key="5">
    <source>
        <dbReference type="ARBA" id="ARBA00023136"/>
    </source>
</evidence>
<dbReference type="Proteomes" id="UP001320972">
    <property type="component" value="Unassembled WGS sequence"/>
</dbReference>
<evidence type="ECO:0000313" key="10">
    <source>
        <dbReference type="Proteomes" id="UP001321018"/>
    </source>
</evidence>
<dbReference type="RefSeq" id="WP_338004863.1">
    <property type="nucleotide sequence ID" value="NZ_JAOPKA010000012.1"/>
</dbReference>
<dbReference type="GO" id="GO:0022857">
    <property type="term" value="F:transmembrane transporter activity"/>
    <property type="evidence" value="ECO:0007669"/>
    <property type="project" value="InterPro"/>
</dbReference>
<feature type="transmembrane region" description="Helical" evidence="6">
    <location>
        <begin position="141"/>
        <end position="163"/>
    </location>
</feature>
<dbReference type="GO" id="GO:0005886">
    <property type="term" value="C:plasma membrane"/>
    <property type="evidence" value="ECO:0007669"/>
    <property type="project" value="UniProtKB-SubCell"/>
</dbReference>
<keyword evidence="5 6" id="KW-0472">Membrane</keyword>
<dbReference type="InterPro" id="IPR001851">
    <property type="entry name" value="ABC_transp_permease"/>
</dbReference>
<reference evidence="7 9" key="1">
    <citation type="submission" date="2022-09" db="EMBL/GenBank/DDBJ databases">
        <title>Enrichment on poylsaccharides allowed isolation of novel metabolic and taxonomic groups of Haloarchaea.</title>
        <authorList>
            <person name="Sorokin D.Y."/>
            <person name="Elcheninov A.G."/>
            <person name="Khizhniak T.V."/>
            <person name="Kolganova T.V."/>
            <person name="Kublanov I.V."/>
        </authorList>
    </citation>
    <scope>NUCLEOTIDE SEQUENCE</scope>
    <source>
        <strain evidence="8 9">AArc-m2/3/4</strain>
        <strain evidence="7">AArc-xg1-1</strain>
    </source>
</reference>
<dbReference type="CDD" id="cd06580">
    <property type="entry name" value="TM_PBP1_transp_TpRbsC_like"/>
    <property type="match status" value="1"/>
</dbReference>
<feature type="transmembrane region" description="Helical" evidence="6">
    <location>
        <begin position="246"/>
        <end position="268"/>
    </location>
</feature>
<feature type="transmembrane region" description="Helical" evidence="6">
    <location>
        <begin position="316"/>
        <end position="341"/>
    </location>
</feature>
<comment type="subcellular location">
    <subcellularLocation>
        <location evidence="1">Cell membrane</location>
        <topology evidence="1">Multi-pass membrane protein</topology>
    </subcellularLocation>
</comment>
<keyword evidence="4 6" id="KW-1133">Transmembrane helix</keyword>
<keyword evidence="2" id="KW-1003">Cell membrane</keyword>
<feature type="transmembrane region" description="Helical" evidence="6">
    <location>
        <begin position="191"/>
        <end position="212"/>
    </location>
</feature>
<feature type="transmembrane region" description="Helical" evidence="6">
    <location>
        <begin position="82"/>
        <end position="102"/>
    </location>
</feature>
<feature type="transmembrane region" description="Helical" evidence="6">
    <location>
        <begin position="280"/>
        <end position="304"/>
    </location>
</feature>